<sequence length="513" mass="58304">MAPDTLAPDETGMSSEPDDVQHSSLECDSLGRIESLPLEILGAIFSYLCHHCRQESFSKTGESVQRSDIEALKALSQTNKRFRSVALPIILHSPSPLISCSYIIHVLNQQPGLTQCVKALNLPLSGTSNRELRLLLGNVAQELAIDLSSTNVSWDRQEDVETDLLIALCPNVEQLKIPVTDSEGDGPKSTFSVLRRHFSNLGDDPAFPKLRYLEIDTSKCRSFSITGAELPLFLHECPALETLVLQGPKWQRIPDLDRRFNLQSCRPALENLTTVELKEWSFFGGDPDTFTLGDMIQMTPNLKSFTITTAEGRKWGTSEVERYHMPPTRFIEILKPLHGTLQQLRLEFKQKVSARDYQYPSLMILSPQQLGAFPNLRVLELDIPCYCRHIFDSSKVGSSYDQRTCLAGLLPVTITHLTIILKQGGYDEPLYDIFHLGKRAVAGDFPRLQRVQVDAPVRYLMPCSDSWDDYWDNEQLDKISRTQSRHERELQEAFEGSGVRTVLRRWYIWEEMY</sequence>
<keyword evidence="2" id="KW-1185">Reference proteome</keyword>
<organism evidence="1 2">
    <name type="scientific">Fusarium decemcellulare</name>
    <dbReference type="NCBI Taxonomy" id="57161"/>
    <lineage>
        <taxon>Eukaryota</taxon>
        <taxon>Fungi</taxon>
        <taxon>Dikarya</taxon>
        <taxon>Ascomycota</taxon>
        <taxon>Pezizomycotina</taxon>
        <taxon>Sordariomycetes</taxon>
        <taxon>Hypocreomycetidae</taxon>
        <taxon>Hypocreales</taxon>
        <taxon>Nectriaceae</taxon>
        <taxon>Fusarium</taxon>
        <taxon>Fusarium decemcellulare species complex</taxon>
    </lineage>
</organism>
<comment type="caution">
    <text evidence="1">The sequence shown here is derived from an EMBL/GenBank/DDBJ whole genome shotgun (WGS) entry which is preliminary data.</text>
</comment>
<proteinExistence type="predicted"/>
<evidence type="ECO:0000313" key="2">
    <source>
        <dbReference type="Proteomes" id="UP001148629"/>
    </source>
</evidence>
<accession>A0ACC1RTT3</accession>
<reference evidence="1" key="1">
    <citation type="submission" date="2022-08" db="EMBL/GenBank/DDBJ databases">
        <title>Genome Sequence of Fusarium decemcellulare.</title>
        <authorList>
            <person name="Buettner E."/>
        </authorList>
    </citation>
    <scope>NUCLEOTIDE SEQUENCE</scope>
    <source>
        <strain evidence="1">Babe19</strain>
    </source>
</reference>
<name>A0ACC1RTT3_9HYPO</name>
<dbReference type="Proteomes" id="UP001148629">
    <property type="component" value="Unassembled WGS sequence"/>
</dbReference>
<evidence type="ECO:0000313" key="1">
    <source>
        <dbReference type="EMBL" id="KAJ3524658.1"/>
    </source>
</evidence>
<gene>
    <name evidence="1" type="ORF">NM208_g11973</name>
</gene>
<protein>
    <submittedName>
        <fullName evidence="1">Uncharacterized protein</fullName>
    </submittedName>
</protein>
<dbReference type="EMBL" id="JANRMS010002041">
    <property type="protein sequence ID" value="KAJ3524658.1"/>
    <property type="molecule type" value="Genomic_DNA"/>
</dbReference>